<evidence type="ECO:0000256" key="4">
    <source>
        <dbReference type="RuleBase" id="RU003523"/>
    </source>
</evidence>
<gene>
    <name evidence="6" type="ORF">OH76DRAFT_810631</name>
</gene>
<evidence type="ECO:0000256" key="3">
    <source>
        <dbReference type="ARBA" id="ARBA00022679"/>
    </source>
</evidence>
<comment type="similarity">
    <text evidence="2">Belongs to the alpha-IPM synthase/homocitrate synthase family. LeuA type 2 subfamily.</text>
</comment>
<dbReference type="InterPro" id="IPR039371">
    <property type="entry name" value="LeuA_N_DRE-TIM"/>
</dbReference>
<dbReference type="Proteomes" id="UP000256964">
    <property type="component" value="Unassembled WGS sequence"/>
</dbReference>
<dbReference type="Pfam" id="PF00682">
    <property type="entry name" value="HMGL-like"/>
    <property type="match status" value="1"/>
</dbReference>
<dbReference type="AlphaFoldDB" id="A0A371D333"/>
<keyword evidence="7" id="KW-1185">Reference proteome</keyword>
<comment type="catalytic activity">
    <reaction evidence="1">
        <text>3-methyl-2-oxobutanoate + acetyl-CoA + H2O = (2S)-2-isopropylmalate + CoA + H(+)</text>
        <dbReference type="Rhea" id="RHEA:21524"/>
        <dbReference type="ChEBI" id="CHEBI:1178"/>
        <dbReference type="ChEBI" id="CHEBI:11851"/>
        <dbReference type="ChEBI" id="CHEBI:15377"/>
        <dbReference type="ChEBI" id="CHEBI:15378"/>
        <dbReference type="ChEBI" id="CHEBI:57287"/>
        <dbReference type="ChEBI" id="CHEBI:57288"/>
        <dbReference type="EC" id="2.3.3.13"/>
    </reaction>
</comment>
<evidence type="ECO:0000313" key="6">
    <source>
        <dbReference type="EMBL" id="RDX46925.1"/>
    </source>
</evidence>
<evidence type="ECO:0000259" key="5">
    <source>
        <dbReference type="PROSITE" id="PS50991"/>
    </source>
</evidence>
<dbReference type="GO" id="GO:0003852">
    <property type="term" value="F:2-isopropylmalate synthase activity"/>
    <property type="evidence" value="ECO:0007669"/>
    <property type="project" value="UniProtKB-EC"/>
</dbReference>
<dbReference type="PROSITE" id="PS50991">
    <property type="entry name" value="PYR_CT"/>
    <property type="match status" value="1"/>
</dbReference>
<feature type="domain" description="Pyruvate carboxyltransferase" evidence="5">
    <location>
        <begin position="33"/>
        <end position="312"/>
    </location>
</feature>
<dbReference type="InterPro" id="IPR013785">
    <property type="entry name" value="Aldolase_TIM"/>
</dbReference>
<keyword evidence="3 4" id="KW-0808">Transferase</keyword>
<dbReference type="GO" id="GO:0005739">
    <property type="term" value="C:mitochondrion"/>
    <property type="evidence" value="ECO:0007669"/>
    <property type="project" value="TreeGrafter"/>
</dbReference>
<accession>A0A371D333</accession>
<dbReference type="GO" id="GO:0009098">
    <property type="term" value="P:L-leucine biosynthetic process"/>
    <property type="evidence" value="ECO:0007669"/>
    <property type="project" value="TreeGrafter"/>
</dbReference>
<dbReference type="PROSITE" id="PS00815">
    <property type="entry name" value="AIPM_HOMOCIT_SYNTH_1"/>
    <property type="match status" value="1"/>
</dbReference>
<dbReference type="SUPFAM" id="SSF51569">
    <property type="entry name" value="Aldolase"/>
    <property type="match status" value="1"/>
</dbReference>
<dbReference type="OrthoDB" id="418791at2759"/>
<dbReference type="NCBIfam" id="NF002991">
    <property type="entry name" value="PRK03739.1"/>
    <property type="match status" value="1"/>
</dbReference>
<dbReference type="InterPro" id="IPR000891">
    <property type="entry name" value="PYR_CT"/>
</dbReference>
<reference evidence="6 7" key="1">
    <citation type="journal article" date="2018" name="Biotechnol. Biofuels">
        <title>Integrative visual omics of the white-rot fungus Polyporus brumalis exposes the biotechnological potential of its oxidative enzymes for delignifying raw plant biomass.</title>
        <authorList>
            <person name="Miyauchi S."/>
            <person name="Rancon A."/>
            <person name="Drula E."/>
            <person name="Hage H."/>
            <person name="Chaduli D."/>
            <person name="Favel A."/>
            <person name="Grisel S."/>
            <person name="Henrissat B."/>
            <person name="Herpoel-Gimbert I."/>
            <person name="Ruiz-Duenas F.J."/>
            <person name="Chevret D."/>
            <person name="Hainaut M."/>
            <person name="Lin J."/>
            <person name="Wang M."/>
            <person name="Pangilinan J."/>
            <person name="Lipzen A."/>
            <person name="Lesage-Meessen L."/>
            <person name="Navarro D."/>
            <person name="Riley R."/>
            <person name="Grigoriev I.V."/>
            <person name="Zhou S."/>
            <person name="Raouche S."/>
            <person name="Rosso M.N."/>
        </authorList>
    </citation>
    <scope>NUCLEOTIDE SEQUENCE [LARGE SCALE GENOMIC DNA]</scope>
    <source>
        <strain evidence="6 7">BRFM 1820</strain>
    </source>
</reference>
<evidence type="ECO:0000313" key="7">
    <source>
        <dbReference type="Proteomes" id="UP000256964"/>
    </source>
</evidence>
<dbReference type="PROSITE" id="PS00816">
    <property type="entry name" value="AIPM_HOMOCIT_SYNTH_2"/>
    <property type="match status" value="1"/>
</dbReference>
<dbReference type="CDD" id="cd07942">
    <property type="entry name" value="DRE_TIM_LeuA"/>
    <property type="match status" value="1"/>
</dbReference>
<proteinExistence type="inferred from homology"/>
<protein>
    <submittedName>
        <fullName evidence="6">Aldolase</fullName>
    </submittedName>
</protein>
<dbReference type="Gene3D" id="3.20.20.70">
    <property type="entry name" value="Aldolase class I"/>
    <property type="match status" value="1"/>
</dbReference>
<dbReference type="STRING" id="139420.A0A371D333"/>
<name>A0A371D333_9APHY</name>
<sequence>MPMLAAPSLKYRSYKPMRLSDRQWPSRVNKAPPIWLSTDLRDGNQALARPMTIAQKMVFFETLVQCGFKEIEVAYPAASDTDFNFVRKLIEGNKVPDDVWLQVLTPAREDLIKRTVDAVAGCKRAIIHMYNATSCLFRTVVFQNSKEDTVRLAAKHTEIVRKLTEECTAKHGTVFRYEYSPETFSQTEPEFAIEVCEAVKAAWGQAGLGDERIIFNLPATVEIGPPNHYADLIEYFCRHVSEREKIIISLHPHNDRGTSIAAAELGMLAGADRIEGCLFGNGERTGNVDLVNLALNLYTQGIAPGVDFSDIQAVVDVVTTCNDLPVHQRPPYGWELALTTYPESYLPVVPADFERICDAEFRVPPAA</sequence>
<dbReference type="PANTHER" id="PTHR46911">
    <property type="match status" value="1"/>
</dbReference>
<evidence type="ECO:0000256" key="1">
    <source>
        <dbReference type="ARBA" id="ARBA00000064"/>
    </source>
</evidence>
<organism evidence="6 7">
    <name type="scientific">Lentinus brumalis</name>
    <dbReference type="NCBI Taxonomy" id="2498619"/>
    <lineage>
        <taxon>Eukaryota</taxon>
        <taxon>Fungi</taxon>
        <taxon>Dikarya</taxon>
        <taxon>Basidiomycota</taxon>
        <taxon>Agaricomycotina</taxon>
        <taxon>Agaricomycetes</taxon>
        <taxon>Polyporales</taxon>
        <taxon>Polyporaceae</taxon>
        <taxon>Lentinus</taxon>
    </lineage>
</organism>
<evidence type="ECO:0000256" key="2">
    <source>
        <dbReference type="ARBA" id="ARBA00009767"/>
    </source>
</evidence>
<dbReference type="InterPro" id="IPR002034">
    <property type="entry name" value="AIPM/Hcit_synth_CS"/>
</dbReference>
<dbReference type="PANTHER" id="PTHR46911:SF1">
    <property type="entry name" value="2-ISOPROPYLMALATE SYNTHASE"/>
    <property type="match status" value="1"/>
</dbReference>
<dbReference type="EMBL" id="KZ857423">
    <property type="protein sequence ID" value="RDX46925.1"/>
    <property type="molecule type" value="Genomic_DNA"/>
</dbReference>